<keyword evidence="8" id="KW-0812">Transmembrane</keyword>
<dbReference type="Proteomes" id="UP000275652">
    <property type="component" value="Unassembled WGS sequence"/>
</dbReference>
<evidence type="ECO:0000256" key="1">
    <source>
        <dbReference type="ARBA" id="ARBA00004123"/>
    </source>
</evidence>
<evidence type="ECO:0000313" key="12">
    <source>
        <dbReference type="Proteomes" id="UP000275652"/>
    </source>
</evidence>
<evidence type="ECO:0000256" key="7">
    <source>
        <dbReference type="SAM" id="MobiDB-lite"/>
    </source>
</evidence>
<keyword evidence="3" id="KW-0378">Hydrolase</keyword>
<feature type="transmembrane region" description="Helical" evidence="8">
    <location>
        <begin position="619"/>
        <end position="638"/>
    </location>
</feature>
<dbReference type="CDD" id="cd17729">
    <property type="entry name" value="BRCT_CTDP1"/>
    <property type="match status" value="1"/>
</dbReference>
<feature type="transmembrane region" description="Helical" evidence="8">
    <location>
        <begin position="644"/>
        <end position="664"/>
    </location>
</feature>
<dbReference type="Gene3D" id="3.40.50.1000">
    <property type="entry name" value="HAD superfamily/HAD-like"/>
    <property type="match status" value="1"/>
</dbReference>
<keyword evidence="8" id="KW-0472">Membrane</keyword>
<dbReference type="Gene3D" id="3.40.50.10190">
    <property type="entry name" value="BRCT domain"/>
    <property type="match status" value="1"/>
</dbReference>
<comment type="catalytic activity">
    <reaction evidence="6">
        <text>O-phospho-L-threonyl-[protein] + H2O = L-threonyl-[protein] + phosphate</text>
        <dbReference type="Rhea" id="RHEA:47004"/>
        <dbReference type="Rhea" id="RHEA-COMP:11060"/>
        <dbReference type="Rhea" id="RHEA-COMP:11605"/>
        <dbReference type="ChEBI" id="CHEBI:15377"/>
        <dbReference type="ChEBI" id="CHEBI:30013"/>
        <dbReference type="ChEBI" id="CHEBI:43474"/>
        <dbReference type="ChEBI" id="CHEBI:61977"/>
        <dbReference type="EC" id="3.1.3.16"/>
    </reaction>
</comment>
<comment type="catalytic activity">
    <reaction evidence="5">
        <text>O-phospho-L-seryl-[protein] + H2O = L-seryl-[protein] + phosphate</text>
        <dbReference type="Rhea" id="RHEA:20629"/>
        <dbReference type="Rhea" id="RHEA-COMP:9863"/>
        <dbReference type="Rhea" id="RHEA-COMP:11604"/>
        <dbReference type="ChEBI" id="CHEBI:15377"/>
        <dbReference type="ChEBI" id="CHEBI:29999"/>
        <dbReference type="ChEBI" id="CHEBI:43474"/>
        <dbReference type="ChEBI" id="CHEBI:83421"/>
        <dbReference type="EC" id="3.1.3.16"/>
    </reaction>
</comment>
<dbReference type="InterPro" id="IPR004274">
    <property type="entry name" value="FCP1_dom"/>
</dbReference>
<feature type="domain" description="BRCT" evidence="9">
    <location>
        <begin position="153"/>
        <end position="249"/>
    </location>
</feature>
<evidence type="ECO:0000259" key="10">
    <source>
        <dbReference type="PROSITE" id="PS50969"/>
    </source>
</evidence>
<keyword evidence="8" id="KW-1133">Transmembrane helix</keyword>
<evidence type="ECO:0000256" key="2">
    <source>
        <dbReference type="ARBA" id="ARBA00013081"/>
    </source>
</evidence>
<evidence type="ECO:0000256" key="3">
    <source>
        <dbReference type="ARBA" id="ARBA00022801"/>
    </source>
</evidence>
<reference evidence="11 12" key="1">
    <citation type="journal article" date="2018" name="J. Invertebr. Pathol.">
        <title>New genotyping method for the causative agent of crayfish plague (Aphanomyces astaci) based on whole genome data.</title>
        <authorList>
            <person name="Minardi D."/>
            <person name="Studholme D.J."/>
            <person name="van der Giezen M."/>
            <person name="Pretto T."/>
            <person name="Oidtmann B."/>
        </authorList>
    </citation>
    <scope>NUCLEOTIDE SEQUENCE [LARGE SCALE GENOMIC DNA]</scope>
    <source>
        <strain evidence="11 12">KB13</strain>
    </source>
</reference>
<evidence type="ECO:0000259" key="9">
    <source>
        <dbReference type="PROSITE" id="PS50172"/>
    </source>
</evidence>
<protein>
    <recommendedName>
        <fullName evidence="2">protein-serine/threonine phosphatase</fullName>
        <ecNumber evidence="2">3.1.3.16</ecNumber>
    </recommendedName>
</protein>
<dbReference type="PROSITE" id="PS50172">
    <property type="entry name" value="BRCT"/>
    <property type="match status" value="1"/>
</dbReference>
<dbReference type="AlphaFoldDB" id="A0A9X8E4K9"/>
<dbReference type="PROSITE" id="PS50969">
    <property type="entry name" value="FCP1"/>
    <property type="match status" value="1"/>
</dbReference>
<feature type="domain" description="FCP1 homology" evidence="10">
    <location>
        <begin position="1"/>
        <end position="107"/>
    </location>
</feature>
<gene>
    <name evidence="11" type="ORF">DYB28_003388</name>
</gene>
<dbReference type="Pfam" id="PF03031">
    <property type="entry name" value="NIF"/>
    <property type="match status" value="1"/>
</dbReference>
<organism evidence="11 12">
    <name type="scientific">Aphanomyces astaci</name>
    <name type="common">Crayfish plague agent</name>
    <dbReference type="NCBI Taxonomy" id="112090"/>
    <lineage>
        <taxon>Eukaryota</taxon>
        <taxon>Sar</taxon>
        <taxon>Stramenopiles</taxon>
        <taxon>Oomycota</taxon>
        <taxon>Saprolegniomycetes</taxon>
        <taxon>Saprolegniales</taxon>
        <taxon>Verrucalvaceae</taxon>
        <taxon>Aphanomyces</taxon>
    </lineage>
</organism>
<dbReference type="InterPro" id="IPR023214">
    <property type="entry name" value="HAD_sf"/>
</dbReference>
<evidence type="ECO:0000313" key="11">
    <source>
        <dbReference type="EMBL" id="RLO09021.1"/>
    </source>
</evidence>
<dbReference type="EMBL" id="QUTI01020679">
    <property type="protein sequence ID" value="RLO09021.1"/>
    <property type="molecule type" value="Genomic_DNA"/>
</dbReference>
<evidence type="ECO:0000256" key="4">
    <source>
        <dbReference type="ARBA" id="ARBA00023242"/>
    </source>
</evidence>
<dbReference type="SUPFAM" id="SSF52113">
    <property type="entry name" value="BRCT domain"/>
    <property type="match status" value="1"/>
</dbReference>
<dbReference type="InterPro" id="IPR036412">
    <property type="entry name" value="HAD-like_sf"/>
</dbReference>
<feature type="transmembrane region" description="Helical" evidence="8">
    <location>
        <begin position="579"/>
        <end position="598"/>
    </location>
</feature>
<dbReference type="InterPro" id="IPR001357">
    <property type="entry name" value="BRCT_dom"/>
</dbReference>
<dbReference type="EC" id="3.1.3.16" evidence="2"/>
<keyword evidence="4" id="KW-0539">Nucleus</keyword>
<name>A0A9X8E4K9_APHAT</name>
<dbReference type="PANTHER" id="PTHR23081">
    <property type="entry name" value="RNA POLYMERASE II CTD PHOSPHATASE"/>
    <property type="match status" value="1"/>
</dbReference>
<evidence type="ECO:0000256" key="8">
    <source>
        <dbReference type="SAM" id="Phobius"/>
    </source>
</evidence>
<dbReference type="GO" id="GO:0008420">
    <property type="term" value="F:RNA polymerase II CTD heptapeptide repeat phosphatase activity"/>
    <property type="evidence" value="ECO:0007669"/>
    <property type="project" value="InterPro"/>
</dbReference>
<dbReference type="SUPFAM" id="SSF56784">
    <property type="entry name" value="HAD-like"/>
    <property type="match status" value="1"/>
</dbReference>
<feature type="region of interest" description="Disordered" evidence="7">
    <location>
        <begin position="247"/>
        <end position="317"/>
    </location>
</feature>
<accession>A0A9X8E4K9</accession>
<comment type="caution">
    <text evidence="11">The sequence shown here is derived from an EMBL/GenBank/DDBJ whole genome shotgun (WGS) entry which is preliminary data.</text>
</comment>
<dbReference type="InterPro" id="IPR036420">
    <property type="entry name" value="BRCT_dom_sf"/>
</dbReference>
<evidence type="ECO:0000256" key="5">
    <source>
        <dbReference type="ARBA" id="ARBA00047761"/>
    </source>
</evidence>
<dbReference type="SMART" id="SM00577">
    <property type="entry name" value="CPDc"/>
    <property type="match status" value="1"/>
</dbReference>
<comment type="subcellular location">
    <subcellularLocation>
        <location evidence="1">Nucleus</location>
    </subcellularLocation>
</comment>
<proteinExistence type="predicted"/>
<evidence type="ECO:0000256" key="6">
    <source>
        <dbReference type="ARBA" id="ARBA00048336"/>
    </source>
</evidence>
<dbReference type="PANTHER" id="PTHR23081:SF36">
    <property type="entry name" value="RNA POLYMERASE II SUBUNIT A C-TERMINAL DOMAIN PHOSPHATASE"/>
    <property type="match status" value="1"/>
</dbReference>
<dbReference type="GO" id="GO:0005634">
    <property type="term" value="C:nucleus"/>
    <property type="evidence" value="ECO:0007669"/>
    <property type="project" value="UniProtKB-SubCell"/>
</dbReference>
<dbReference type="InterPro" id="IPR039189">
    <property type="entry name" value="Fcp1"/>
</dbReference>
<feature type="region of interest" description="Disordered" evidence="7">
    <location>
        <begin position="749"/>
        <end position="768"/>
    </location>
</feature>
<sequence>MYELCIYTHGTRKYAEKIADIIDPGRKLFGGRIISRSDTPDIGHKDLKFLFPSCDDSMIIILDDRIDVWRKNYENVFIIEAYHYFNTRAEINNASGGGGGKGDLASVPKEDTHLQKTYRVLQAAHSRFYQPGADEEAQLRGQGRSVKRILYDLRHQVLADVHIVFSGVIRLDRPPQVDYLWKLALSFGAKPSMTMDDVPITHLIIDPRRLGSKKFMDAIAMKHVLVVNPQWLVDSASEWQKQDEAKYAVSSSSQRPPSFAADTDVKLEQSTTVKVEGETATRTDVPVRPTLLAPTPENATESEEGRGGDDRDEYPPANLYDEIDASIDAESRLQEATTAVKGILSSPASIGVHKAKKSVRFAADVKEPSVQFSNLPKRSRGVQRKGGPLPARVTPKGVVESGGSLEFVTNLVSRKPRAASNAAPPMFNRVVVAPALALKRVETNDDDIFSRLAHLEEEEEEEDKPVKRKQSALFQDLEAAKKAKTLMLQQATDDADDDLDDLDDELFNEDEHHVVSIPPRIHVTAGTSDTATTTVPVDLVECDDTIDEDDYNFRLKYRTEMTWQLVYFLIWNLLARHSWGLWIEFAGVVLAYSVVGVAGSLNPTRYPASWCVWSVRCYLWLNPLVQVYNALWFGRLFFLDNVFWFTYVTMLLNFGVLYCGYVSASEYYDNDLVHFMQRHFAASPSSGPKVDGDTDTSVAVDVGIPHHRVSLAEWVAFGKATSLFSLDLTEFLITMDTYADRIHRHYDDGGHLRPTTPQGQPVPVRHKFPPLLSSKSKRFVRRDKSTTSLQLKPITRITNRKTESCRVM</sequence>
<feature type="region of interest" description="Disordered" evidence="7">
    <location>
        <begin position="378"/>
        <end position="397"/>
    </location>
</feature>